<evidence type="ECO:0000313" key="10">
    <source>
        <dbReference type="EMBL" id="KAG5167567.1"/>
    </source>
</evidence>
<dbReference type="InterPro" id="IPR023313">
    <property type="entry name" value="UBQ-conjugating_AS"/>
</dbReference>
<organism evidence="10">
    <name type="scientific">Psilocybe cubensis</name>
    <name type="common">Psychedelic mushroom</name>
    <name type="synonym">Stropharia cubensis</name>
    <dbReference type="NCBI Taxonomy" id="181762"/>
    <lineage>
        <taxon>Eukaryota</taxon>
        <taxon>Fungi</taxon>
        <taxon>Dikarya</taxon>
        <taxon>Basidiomycota</taxon>
        <taxon>Agaricomycotina</taxon>
        <taxon>Agaricomycetes</taxon>
        <taxon>Agaricomycetidae</taxon>
        <taxon>Agaricales</taxon>
        <taxon>Agaricineae</taxon>
        <taxon>Strophariaceae</taxon>
        <taxon>Psilocybe</taxon>
    </lineage>
</organism>
<dbReference type="InterPro" id="IPR016135">
    <property type="entry name" value="UBQ-conjugating_enzyme/RWD"/>
</dbReference>
<evidence type="ECO:0000259" key="9">
    <source>
        <dbReference type="PROSITE" id="PS50127"/>
    </source>
</evidence>
<dbReference type="Pfam" id="PF00179">
    <property type="entry name" value="UQ_con"/>
    <property type="match status" value="1"/>
</dbReference>
<keyword evidence="2" id="KW-0808">Transferase</keyword>
<feature type="region of interest" description="Disordered" evidence="8">
    <location>
        <begin position="159"/>
        <end position="284"/>
    </location>
</feature>
<feature type="region of interest" description="Disordered" evidence="8">
    <location>
        <begin position="307"/>
        <end position="327"/>
    </location>
</feature>
<evidence type="ECO:0000256" key="8">
    <source>
        <dbReference type="SAM" id="MobiDB-lite"/>
    </source>
</evidence>
<dbReference type="GO" id="GO:0061631">
    <property type="term" value="F:ubiquitin conjugating enzyme activity"/>
    <property type="evidence" value="ECO:0007669"/>
    <property type="project" value="UniProtKB-EC"/>
</dbReference>
<dbReference type="SUPFAM" id="SSF54495">
    <property type="entry name" value="UBC-like"/>
    <property type="match status" value="1"/>
</dbReference>
<keyword evidence="4 7" id="KW-0833">Ubl conjugation pathway</keyword>
<evidence type="ECO:0000256" key="3">
    <source>
        <dbReference type="ARBA" id="ARBA00022741"/>
    </source>
</evidence>
<dbReference type="OrthoDB" id="10069349at2759"/>
<feature type="compositionally biased region" description="Basic and acidic residues" evidence="8">
    <location>
        <begin position="247"/>
        <end position="266"/>
    </location>
</feature>
<dbReference type="InterPro" id="IPR000608">
    <property type="entry name" value="UBC"/>
</dbReference>
<dbReference type="Gene3D" id="3.10.110.10">
    <property type="entry name" value="Ubiquitin Conjugating Enzyme"/>
    <property type="match status" value="1"/>
</dbReference>
<dbReference type="AlphaFoldDB" id="A0A8H8CIE8"/>
<dbReference type="CDD" id="cd23804">
    <property type="entry name" value="UBCc_UBE2S"/>
    <property type="match status" value="1"/>
</dbReference>
<evidence type="ECO:0000256" key="5">
    <source>
        <dbReference type="ARBA" id="ARBA00022840"/>
    </source>
</evidence>
<evidence type="ECO:0000256" key="7">
    <source>
        <dbReference type="RuleBase" id="RU362109"/>
    </source>
</evidence>
<gene>
    <name evidence="10" type="ORF">JR316_007918</name>
</gene>
<comment type="similarity">
    <text evidence="7">Belongs to the ubiquitin-conjugating enzyme family.</text>
</comment>
<proteinExistence type="inferred from homology"/>
<protein>
    <recommendedName>
        <fullName evidence="1">E2 ubiquitin-conjugating enzyme</fullName>
        <ecNumber evidence="1">2.3.2.23</ecNumber>
    </recommendedName>
</protein>
<keyword evidence="3 7" id="KW-0547">Nucleotide-binding</keyword>
<accession>A0A8H8CIE8</accession>
<dbReference type="PROSITE" id="PS50127">
    <property type="entry name" value="UBC_2"/>
    <property type="match status" value="1"/>
</dbReference>
<dbReference type="FunFam" id="3.10.110.10:FF:000031">
    <property type="entry name" value="Ubiquitin-conjugating enzyme E2 22"/>
    <property type="match status" value="1"/>
</dbReference>
<dbReference type="GO" id="GO:0005524">
    <property type="term" value="F:ATP binding"/>
    <property type="evidence" value="ECO:0007669"/>
    <property type="project" value="UniProtKB-UniRule"/>
</dbReference>
<evidence type="ECO:0000256" key="1">
    <source>
        <dbReference type="ARBA" id="ARBA00012486"/>
    </source>
</evidence>
<feature type="active site" description="Glycyl thioester intermediate" evidence="6">
    <location>
        <position position="92"/>
    </location>
</feature>
<evidence type="ECO:0000256" key="2">
    <source>
        <dbReference type="ARBA" id="ARBA00022679"/>
    </source>
</evidence>
<feature type="compositionally biased region" description="Low complexity" evidence="8">
    <location>
        <begin position="173"/>
        <end position="229"/>
    </location>
</feature>
<keyword evidence="5 7" id="KW-0067">ATP-binding</keyword>
<evidence type="ECO:0000256" key="4">
    <source>
        <dbReference type="ARBA" id="ARBA00022786"/>
    </source>
</evidence>
<reference evidence="10" key="1">
    <citation type="submission" date="2021-02" db="EMBL/GenBank/DDBJ databases">
        <title>Psilocybe cubensis genome.</title>
        <authorList>
            <person name="Mckernan K.J."/>
            <person name="Crawford S."/>
            <person name="Trippe A."/>
            <person name="Kane L.T."/>
            <person name="Mclaughlin S."/>
        </authorList>
    </citation>
    <scope>NUCLEOTIDE SEQUENCE [LARGE SCALE GENOMIC DNA]</scope>
    <source>
        <strain evidence="10">MGC-MH-2018</strain>
    </source>
</reference>
<name>A0A8H8CIE8_PSICU</name>
<dbReference type="InterPro" id="IPR050113">
    <property type="entry name" value="Ub_conjugating_enzyme"/>
</dbReference>
<evidence type="ECO:0000256" key="6">
    <source>
        <dbReference type="PROSITE-ProRule" id="PRU10133"/>
    </source>
</evidence>
<sequence length="327" mass="34367">MSQSISPAVVRRVMRELSELENSPPEGIRIQENEEDMLDVTGIIEGPEGTPYAGGYFRVKFKFTEEFPAAPPKCWFATKIFHPNVGPTGEICVNTLKKDWKSTYGIGHILVTVKCLLIYPNPESALDEEAGKLLLEDYDSYCSRAKLITSVHATPRVKPAEFNKPSATEDETPSASSAKDGSSSTTPSVASTSKTTTTPSISVSVSVSVSPTKAQSTTPSTTFSVPVITRKGASPAPQISLKASLSSEKEGGLGAGPHKDLKERHPSPSPLGTADANVGGKPGMGVGMGMASTAGMAGITGTKAVKRAATNSATTGAEKRKKALKRL</sequence>
<dbReference type="PROSITE" id="PS00183">
    <property type="entry name" value="UBC_1"/>
    <property type="match status" value="1"/>
</dbReference>
<feature type="domain" description="UBC core" evidence="9">
    <location>
        <begin position="8"/>
        <end position="154"/>
    </location>
</feature>
<dbReference type="PANTHER" id="PTHR24067">
    <property type="entry name" value="UBIQUITIN-CONJUGATING ENZYME E2"/>
    <property type="match status" value="1"/>
</dbReference>
<dbReference type="SMART" id="SM00212">
    <property type="entry name" value="UBCc"/>
    <property type="match status" value="1"/>
</dbReference>
<dbReference type="EC" id="2.3.2.23" evidence="1"/>
<comment type="caution">
    <text evidence="10">The sequence shown here is derived from an EMBL/GenBank/DDBJ whole genome shotgun (WGS) entry which is preliminary data.</text>
</comment>
<dbReference type="EMBL" id="JAFIQS010000007">
    <property type="protein sequence ID" value="KAG5167567.1"/>
    <property type="molecule type" value="Genomic_DNA"/>
</dbReference>